<organism evidence="1 2">
    <name type="scientific">Lutimonas vermicola</name>
    <dbReference type="NCBI Taxonomy" id="414288"/>
    <lineage>
        <taxon>Bacteria</taxon>
        <taxon>Pseudomonadati</taxon>
        <taxon>Bacteroidota</taxon>
        <taxon>Flavobacteriia</taxon>
        <taxon>Flavobacteriales</taxon>
        <taxon>Flavobacteriaceae</taxon>
        <taxon>Lutimonas</taxon>
    </lineage>
</organism>
<dbReference type="Proteomes" id="UP001474120">
    <property type="component" value="Unassembled WGS sequence"/>
</dbReference>
<reference evidence="1 2" key="1">
    <citation type="submission" date="2024-04" db="EMBL/GenBank/DDBJ databases">
        <title>whole genome sequencing of Lutimonas vermicola strain IMCC1616.</title>
        <authorList>
            <person name="Bae S.S."/>
        </authorList>
    </citation>
    <scope>NUCLEOTIDE SEQUENCE [LARGE SCALE GENOMIC DNA]</scope>
    <source>
        <strain evidence="1 2">IMCC1616</strain>
    </source>
</reference>
<dbReference type="EMBL" id="JBCDNA010000001">
    <property type="protein sequence ID" value="MEL4454749.1"/>
    <property type="molecule type" value="Genomic_DNA"/>
</dbReference>
<proteinExistence type="predicted"/>
<sequence>MGIAENIKRFFKAKENKEPAGDAPEGVCPNCWGRQEWEGNYYKLMKAKNITPEHNTYNSFINEIASKLDKITLKEDSYECTTCHVKQKK</sequence>
<name>A0ABU9KXB7_9FLAO</name>
<gene>
    <name evidence="1" type="ORF">AABB81_02495</name>
</gene>
<accession>A0ABU9KXB7</accession>
<evidence type="ECO:0000313" key="2">
    <source>
        <dbReference type="Proteomes" id="UP001474120"/>
    </source>
</evidence>
<evidence type="ECO:0000313" key="1">
    <source>
        <dbReference type="EMBL" id="MEL4454749.1"/>
    </source>
</evidence>
<comment type="caution">
    <text evidence="1">The sequence shown here is derived from an EMBL/GenBank/DDBJ whole genome shotgun (WGS) entry which is preliminary data.</text>
</comment>
<keyword evidence="2" id="KW-1185">Reference proteome</keyword>
<dbReference type="RefSeq" id="WP_342158373.1">
    <property type="nucleotide sequence ID" value="NZ_JBCDNA010000001.1"/>
</dbReference>
<protein>
    <submittedName>
        <fullName evidence="1">Uncharacterized protein</fullName>
    </submittedName>
</protein>